<accession>A0A0A9YR91</accession>
<keyword evidence="2" id="KW-0675">Receptor</keyword>
<gene>
    <name evidence="2" type="primary">EPS15L1_3</name>
    <name evidence="2" type="ORF">CM83_99089</name>
</gene>
<reference evidence="2" key="2">
    <citation type="submission" date="2014-07" db="EMBL/GenBank/DDBJ databases">
        <authorList>
            <person name="Hull J."/>
        </authorList>
    </citation>
    <scope>NUCLEOTIDE SEQUENCE</scope>
</reference>
<name>A0A0A9YR91_LYGHE</name>
<feature type="coiled-coil region" evidence="1">
    <location>
        <begin position="71"/>
        <end position="98"/>
    </location>
</feature>
<reference evidence="3" key="3">
    <citation type="submission" date="2014-09" db="EMBL/GenBank/DDBJ databases">
        <authorList>
            <person name="Magalhaes I.L.F."/>
            <person name="Oliveira U."/>
            <person name="Santos F.R."/>
            <person name="Vidigal T.H.D.A."/>
            <person name="Brescovit A.D."/>
            <person name="Santos A.J."/>
        </authorList>
    </citation>
    <scope>NUCLEOTIDE SEQUENCE</scope>
</reference>
<organism evidence="2">
    <name type="scientific">Lygus hesperus</name>
    <name type="common">Western plant bug</name>
    <dbReference type="NCBI Taxonomy" id="30085"/>
    <lineage>
        <taxon>Eukaryota</taxon>
        <taxon>Metazoa</taxon>
        <taxon>Ecdysozoa</taxon>
        <taxon>Arthropoda</taxon>
        <taxon>Hexapoda</taxon>
        <taxon>Insecta</taxon>
        <taxon>Pterygota</taxon>
        <taxon>Neoptera</taxon>
        <taxon>Paraneoptera</taxon>
        <taxon>Hemiptera</taxon>
        <taxon>Heteroptera</taxon>
        <taxon>Panheteroptera</taxon>
        <taxon>Cimicomorpha</taxon>
        <taxon>Miridae</taxon>
        <taxon>Mirini</taxon>
        <taxon>Lygus</taxon>
    </lineage>
</organism>
<dbReference type="AlphaFoldDB" id="A0A0A9YR91"/>
<dbReference type="EMBL" id="GBHO01009478">
    <property type="protein sequence ID" value="JAG34126.1"/>
    <property type="molecule type" value="Transcribed_RNA"/>
</dbReference>
<dbReference type="EMBL" id="GBRD01008079">
    <property type="protein sequence ID" value="JAG57742.1"/>
    <property type="molecule type" value="Transcribed_RNA"/>
</dbReference>
<evidence type="ECO:0000256" key="1">
    <source>
        <dbReference type="SAM" id="Coils"/>
    </source>
</evidence>
<reference evidence="2" key="1">
    <citation type="journal article" date="2014" name="PLoS ONE">
        <title>Transcriptome-Based Identification of ABC Transporters in the Western Tarnished Plant Bug Lygus hesperus.</title>
        <authorList>
            <person name="Hull J.J."/>
            <person name="Chaney K."/>
            <person name="Geib S.M."/>
            <person name="Fabrick J.A."/>
            <person name="Brent C.S."/>
            <person name="Walsh D."/>
            <person name="Lavine L.C."/>
        </authorList>
    </citation>
    <scope>NUCLEOTIDE SEQUENCE</scope>
</reference>
<protein>
    <submittedName>
        <fullName evidence="2">Epidermal growth factor receptor substrate 15-like 1</fullName>
    </submittedName>
</protein>
<evidence type="ECO:0000313" key="3">
    <source>
        <dbReference type="EMBL" id="JAG57742.1"/>
    </source>
</evidence>
<evidence type="ECO:0000313" key="2">
    <source>
        <dbReference type="EMBL" id="JAG34126.1"/>
    </source>
</evidence>
<sequence>MLVTYRYSLQSTTSIQGMDKKLQEEKKQLEKLGPMKINVEKMTERMDVHLTEIKEKLEHAMQHSNVDPSLKAEIQSILDDVQANMENVRKLREEVQNQK</sequence>
<proteinExistence type="predicted"/>
<keyword evidence="1" id="KW-0175">Coiled coil</keyword>